<feature type="domain" description="CCHC-type" evidence="3">
    <location>
        <begin position="256"/>
        <end position="271"/>
    </location>
</feature>
<dbReference type="EMBL" id="BKCJ010001754">
    <property type="protein sequence ID" value="GEU43779.1"/>
    <property type="molecule type" value="Genomic_DNA"/>
</dbReference>
<protein>
    <recommendedName>
        <fullName evidence="3">CCHC-type domain-containing protein</fullName>
    </recommendedName>
</protein>
<dbReference type="PANTHER" id="PTHR15503:SF45">
    <property type="entry name" value="RNA-DIRECTED DNA POLYMERASE HOMOLOG"/>
    <property type="match status" value="1"/>
</dbReference>
<keyword evidence="1" id="KW-0479">Metal-binding</keyword>
<dbReference type="GO" id="GO:0008270">
    <property type="term" value="F:zinc ion binding"/>
    <property type="evidence" value="ECO:0007669"/>
    <property type="project" value="UniProtKB-KW"/>
</dbReference>
<evidence type="ECO:0000259" key="3">
    <source>
        <dbReference type="PROSITE" id="PS50158"/>
    </source>
</evidence>
<dbReference type="Pfam" id="PF08284">
    <property type="entry name" value="RVP_2"/>
    <property type="match status" value="2"/>
</dbReference>
<name>A0A6L2K442_TANCI</name>
<dbReference type="InterPro" id="IPR032567">
    <property type="entry name" value="RTL1-rel"/>
</dbReference>
<dbReference type="CDD" id="cd00303">
    <property type="entry name" value="retropepsin_like"/>
    <property type="match status" value="1"/>
</dbReference>
<feature type="compositionally biased region" description="Basic and acidic residues" evidence="2">
    <location>
        <begin position="177"/>
        <end position="188"/>
    </location>
</feature>
<feature type="compositionally biased region" description="Low complexity" evidence="2">
    <location>
        <begin position="189"/>
        <end position="214"/>
    </location>
</feature>
<dbReference type="InterPro" id="IPR005162">
    <property type="entry name" value="Retrotrans_gag_dom"/>
</dbReference>
<feature type="region of interest" description="Disordered" evidence="2">
    <location>
        <begin position="172"/>
        <end position="221"/>
    </location>
</feature>
<reference evidence="4" key="1">
    <citation type="journal article" date="2019" name="Sci. Rep.">
        <title>Draft genome of Tanacetum cinerariifolium, the natural source of mosquito coil.</title>
        <authorList>
            <person name="Yamashiro T."/>
            <person name="Shiraishi A."/>
            <person name="Satake H."/>
            <person name="Nakayama K."/>
        </authorList>
    </citation>
    <scope>NUCLEOTIDE SEQUENCE</scope>
</reference>
<comment type="caution">
    <text evidence="4">The sequence shown here is derived from an EMBL/GenBank/DDBJ whole genome shotgun (WGS) entry which is preliminary data.</text>
</comment>
<sequence length="546" mass="61866">MNCKPDSFNRTEGVVGLKRWFEKMEQVFEICKCTEDDKVKFTMCTLEGHALTWWNGNVQTLGLANANQIPWSKLKAMMTTEYCPATKIQKMEQKLWTLTLKGDDIKAYNNRFHELALMCPELVPTERKKIEKYVRGFPKRIKGNITSSKPATLHDAINMACELVEQAVQGKATRIGESSKSKWEDHQRNTNNNNPNNNNSNNNNRNRNNNYNQQQDRRQETARAYVAVPAEGRGYVGNPPKCNRCNFHHNGQCPPKCSKCQRTGHWEKDCRFRVPGRNQQNEGARARAYVVVENPQQNPNVVAGTFLINDHYACILFDSGAEKSFVSSAFTPFIDITPTSLNTSYEVELADGKDKYLKGRNQQNKGARGRAYVVVENPQQNSNVFTGTFLLNNHYACILFNFGAEKSFVSSAYTPFIDIAPTALNTSYEVKLADGKVVSTNTILHCYEKIIRIPLPNGEILEVQGERPEKDPGSLACIKADEKKLDDIRVVRDFPEVFPDDLSGLPPVRYIEFRIDMIPGAFPVVKSPYRLAPSEMSELSNQLKEL</sequence>
<organism evidence="4">
    <name type="scientific">Tanacetum cinerariifolium</name>
    <name type="common">Dalmatian daisy</name>
    <name type="synonym">Chrysanthemum cinerariifolium</name>
    <dbReference type="NCBI Taxonomy" id="118510"/>
    <lineage>
        <taxon>Eukaryota</taxon>
        <taxon>Viridiplantae</taxon>
        <taxon>Streptophyta</taxon>
        <taxon>Embryophyta</taxon>
        <taxon>Tracheophyta</taxon>
        <taxon>Spermatophyta</taxon>
        <taxon>Magnoliopsida</taxon>
        <taxon>eudicotyledons</taxon>
        <taxon>Gunneridae</taxon>
        <taxon>Pentapetalae</taxon>
        <taxon>asterids</taxon>
        <taxon>campanulids</taxon>
        <taxon>Asterales</taxon>
        <taxon>Asteraceae</taxon>
        <taxon>Asteroideae</taxon>
        <taxon>Anthemideae</taxon>
        <taxon>Anthemidinae</taxon>
        <taxon>Tanacetum</taxon>
    </lineage>
</organism>
<evidence type="ECO:0000256" key="2">
    <source>
        <dbReference type="SAM" id="MobiDB-lite"/>
    </source>
</evidence>
<proteinExistence type="predicted"/>
<dbReference type="PROSITE" id="PS50158">
    <property type="entry name" value="ZF_CCHC"/>
    <property type="match status" value="1"/>
</dbReference>
<keyword evidence="1" id="KW-0863">Zinc-finger</keyword>
<evidence type="ECO:0000256" key="1">
    <source>
        <dbReference type="PROSITE-ProRule" id="PRU00047"/>
    </source>
</evidence>
<dbReference type="PANTHER" id="PTHR15503">
    <property type="entry name" value="LDOC1 RELATED"/>
    <property type="match status" value="1"/>
</dbReference>
<gene>
    <name evidence="4" type="ORF">Tci_015757</name>
</gene>
<dbReference type="InterPro" id="IPR001878">
    <property type="entry name" value="Znf_CCHC"/>
</dbReference>
<evidence type="ECO:0000313" key="4">
    <source>
        <dbReference type="EMBL" id="GEU43779.1"/>
    </source>
</evidence>
<dbReference type="Pfam" id="PF03732">
    <property type="entry name" value="Retrotrans_gag"/>
    <property type="match status" value="1"/>
</dbReference>
<dbReference type="GO" id="GO:0003676">
    <property type="term" value="F:nucleic acid binding"/>
    <property type="evidence" value="ECO:0007669"/>
    <property type="project" value="InterPro"/>
</dbReference>
<accession>A0A6L2K442</accession>
<keyword evidence="1" id="KW-0862">Zinc</keyword>
<dbReference type="AlphaFoldDB" id="A0A6L2K442"/>